<dbReference type="InParanoid" id="A0A2P5CME2"/>
<dbReference type="STRING" id="63057.A0A2P5CME2"/>
<dbReference type="OrthoDB" id="4062651at2759"/>
<sequence length="100" mass="11025">MGFNETLSPKVGALKTLKVPQLDSNDFIGQIPEKLFQVVKYNFPGYHLNCGLNFPHSCATDIDESDFEAVVGDFGLAKLVDARKTNVTTQVRETMGRMAS</sequence>
<gene>
    <name evidence="1" type="ORF">TorRG33x02_279770</name>
</gene>
<reference evidence="2" key="1">
    <citation type="submission" date="2016-06" db="EMBL/GenBank/DDBJ databases">
        <title>Parallel loss of symbiosis genes in relatives of nitrogen-fixing non-legume Parasponia.</title>
        <authorList>
            <person name="Van Velzen R."/>
            <person name="Holmer R."/>
            <person name="Bu F."/>
            <person name="Rutten L."/>
            <person name="Van Zeijl A."/>
            <person name="Liu W."/>
            <person name="Santuari L."/>
            <person name="Cao Q."/>
            <person name="Sharma T."/>
            <person name="Shen D."/>
            <person name="Roswanjaya Y."/>
            <person name="Wardhani T."/>
            <person name="Kalhor M.S."/>
            <person name="Jansen J."/>
            <person name="Van den Hoogen J."/>
            <person name="Gungor B."/>
            <person name="Hartog M."/>
            <person name="Hontelez J."/>
            <person name="Verver J."/>
            <person name="Yang W.-C."/>
            <person name="Schijlen E."/>
            <person name="Repin R."/>
            <person name="Schilthuizen M."/>
            <person name="Schranz E."/>
            <person name="Heidstra R."/>
            <person name="Miyata K."/>
            <person name="Fedorova E."/>
            <person name="Kohlen W."/>
            <person name="Bisseling T."/>
            <person name="Smit S."/>
            <person name="Geurts R."/>
        </authorList>
    </citation>
    <scope>NUCLEOTIDE SEQUENCE [LARGE SCALE GENOMIC DNA]</scope>
    <source>
        <strain evidence="2">cv. RG33-2</strain>
    </source>
</reference>
<protein>
    <recommendedName>
        <fullName evidence="3">LRR domain containing protein</fullName>
    </recommendedName>
</protein>
<evidence type="ECO:0008006" key="3">
    <source>
        <dbReference type="Google" id="ProtNLM"/>
    </source>
</evidence>
<accession>A0A2P5CME2</accession>
<keyword evidence="2" id="KW-1185">Reference proteome</keyword>
<dbReference type="EMBL" id="JXTC01000349">
    <property type="protein sequence ID" value="PON62203.1"/>
    <property type="molecule type" value="Genomic_DNA"/>
</dbReference>
<dbReference type="AlphaFoldDB" id="A0A2P5CME2"/>
<evidence type="ECO:0000313" key="1">
    <source>
        <dbReference type="EMBL" id="PON62203.1"/>
    </source>
</evidence>
<proteinExistence type="predicted"/>
<organism evidence="1 2">
    <name type="scientific">Trema orientale</name>
    <name type="common">Charcoal tree</name>
    <name type="synonym">Celtis orientalis</name>
    <dbReference type="NCBI Taxonomy" id="63057"/>
    <lineage>
        <taxon>Eukaryota</taxon>
        <taxon>Viridiplantae</taxon>
        <taxon>Streptophyta</taxon>
        <taxon>Embryophyta</taxon>
        <taxon>Tracheophyta</taxon>
        <taxon>Spermatophyta</taxon>
        <taxon>Magnoliopsida</taxon>
        <taxon>eudicotyledons</taxon>
        <taxon>Gunneridae</taxon>
        <taxon>Pentapetalae</taxon>
        <taxon>rosids</taxon>
        <taxon>fabids</taxon>
        <taxon>Rosales</taxon>
        <taxon>Cannabaceae</taxon>
        <taxon>Trema</taxon>
    </lineage>
</organism>
<comment type="caution">
    <text evidence="1">The sequence shown here is derived from an EMBL/GenBank/DDBJ whole genome shotgun (WGS) entry which is preliminary data.</text>
</comment>
<dbReference type="Proteomes" id="UP000237000">
    <property type="component" value="Unassembled WGS sequence"/>
</dbReference>
<evidence type="ECO:0000313" key="2">
    <source>
        <dbReference type="Proteomes" id="UP000237000"/>
    </source>
</evidence>
<name>A0A2P5CME2_TREOI</name>